<feature type="compositionally biased region" description="Low complexity" evidence="10">
    <location>
        <begin position="35"/>
        <end position="58"/>
    </location>
</feature>
<evidence type="ECO:0000256" key="10">
    <source>
        <dbReference type="SAM" id="MobiDB-lite"/>
    </source>
</evidence>
<dbReference type="InterPro" id="IPR008264">
    <property type="entry name" value="Beta_glucanase"/>
</dbReference>
<protein>
    <recommendedName>
        <fullName evidence="4">Beta-glucanase</fullName>
        <ecNumber evidence="3">3.2.1.73</ecNumber>
    </recommendedName>
    <alternativeName>
        <fullName evidence="9">1,3-1,4-beta-D-glucan 4-glucanohydrolase</fullName>
    </alternativeName>
    <alternativeName>
        <fullName evidence="8">Endo-beta-1,3-1,4 glucanase</fullName>
    </alternativeName>
    <alternativeName>
        <fullName evidence="7">Lichenase</fullName>
    </alternativeName>
</protein>
<dbReference type="SUPFAM" id="SSF49899">
    <property type="entry name" value="Concanavalin A-like lectins/glucanases"/>
    <property type="match status" value="1"/>
</dbReference>
<dbReference type="PROSITE" id="PS51257">
    <property type="entry name" value="PROKAR_LIPOPROTEIN"/>
    <property type="match status" value="1"/>
</dbReference>
<feature type="region of interest" description="Disordered" evidence="10">
    <location>
        <begin position="23"/>
        <end position="58"/>
    </location>
</feature>
<evidence type="ECO:0000256" key="8">
    <source>
        <dbReference type="ARBA" id="ARBA00029771"/>
    </source>
</evidence>
<evidence type="ECO:0000256" key="9">
    <source>
        <dbReference type="ARBA" id="ARBA00031665"/>
    </source>
</evidence>
<keyword evidence="11" id="KW-0732">Signal</keyword>
<dbReference type="GO" id="GO:0016787">
    <property type="term" value="F:hydrolase activity"/>
    <property type="evidence" value="ECO:0007669"/>
    <property type="project" value="UniProtKB-KW"/>
</dbReference>
<dbReference type="PANTHER" id="PTHR31062">
    <property type="entry name" value="XYLOGLUCAN ENDOTRANSGLUCOSYLASE/HYDROLASE PROTEIN 8-RELATED"/>
    <property type="match status" value="1"/>
</dbReference>
<accession>A0ABV1E829</accession>
<dbReference type="Pfam" id="PF00722">
    <property type="entry name" value="Glyco_hydro_16"/>
    <property type="match status" value="1"/>
</dbReference>
<gene>
    <name evidence="13" type="ORF">WMO64_08280</name>
</gene>
<evidence type="ECO:0000256" key="3">
    <source>
        <dbReference type="ARBA" id="ARBA00012690"/>
    </source>
</evidence>
<dbReference type="PROSITE" id="PS51762">
    <property type="entry name" value="GH16_2"/>
    <property type="match status" value="1"/>
</dbReference>
<feature type="domain" description="GH16" evidence="12">
    <location>
        <begin position="50"/>
        <end position="290"/>
    </location>
</feature>
<evidence type="ECO:0000256" key="6">
    <source>
        <dbReference type="ARBA" id="ARBA00023295"/>
    </source>
</evidence>
<dbReference type="PRINTS" id="PR00737">
    <property type="entry name" value="GLHYDRLASE16"/>
</dbReference>
<dbReference type="PROSITE" id="PS01034">
    <property type="entry name" value="GH16_1"/>
    <property type="match status" value="1"/>
</dbReference>
<reference evidence="13 14" key="1">
    <citation type="submission" date="2024-03" db="EMBL/GenBank/DDBJ databases">
        <title>Human intestinal bacterial collection.</title>
        <authorList>
            <person name="Pauvert C."/>
            <person name="Hitch T.C.A."/>
            <person name="Clavel T."/>
        </authorList>
    </citation>
    <scope>NUCLEOTIDE SEQUENCE [LARGE SCALE GENOMIC DNA]</scope>
    <source>
        <strain evidence="13 14">CLA-AP-H29</strain>
    </source>
</reference>
<keyword evidence="5 13" id="KW-0378">Hydrolase</keyword>
<name>A0ABV1E829_9FIRM</name>
<feature type="chain" id="PRO_5045649913" description="Beta-glucanase" evidence="11">
    <location>
        <begin position="23"/>
        <end position="298"/>
    </location>
</feature>
<comment type="similarity">
    <text evidence="2">Belongs to the glycosyl hydrolase 16 family.</text>
</comment>
<dbReference type="InterPro" id="IPR008263">
    <property type="entry name" value="GH16_AS"/>
</dbReference>
<evidence type="ECO:0000313" key="13">
    <source>
        <dbReference type="EMBL" id="MEQ2443467.1"/>
    </source>
</evidence>
<evidence type="ECO:0000256" key="5">
    <source>
        <dbReference type="ARBA" id="ARBA00022801"/>
    </source>
</evidence>
<keyword evidence="6" id="KW-0326">Glycosidase</keyword>
<evidence type="ECO:0000313" key="14">
    <source>
        <dbReference type="Proteomes" id="UP001464378"/>
    </source>
</evidence>
<evidence type="ECO:0000256" key="11">
    <source>
        <dbReference type="SAM" id="SignalP"/>
    </source>
</evidence>
<dbReference type="EC" id="3.2.1.73" evidence="3"/>
<dbReference type="InterPro" id="IPR013320">
    <property type="entry name" value="ConA-like_dom_sf"/>
</dbReference>
<comment type="caution">
    <text evidence="13">The sequence shown here is derived from an EMBL/GenBank/DDBJ whole genome shotgun (WGS) entry which is preliminary data.</text>
</comment>
<sequence length="298" mass="32007">MKKNVPALVLSVALTLSLTACSETPSAGGAPSDDVSPAVTTPAVSPSASAPAASPSVPAAEPLGGDMLADFSNGAVEAMFPSDGWSNGSVFNVWWAGSNVTYNDGQMQLNISPAGDDVEQDYYGGEMRTGLYYGYGDYSVSMKPSKDEGTASTFFTCTGPYDINADGEPNPWDEIDIEFLGKDTTGVQFNYYVDGQGGHEYWYELGFDASEEFHEYGFRWEEDSITWFVDGEAVYSVNTEDNGPMPSTPGRILMNFWCGTADAEGWMGAYSAETSQADYQWVKTSAQGEELVPTAEAE</sequence>
<evidence type="ECO:0000256" key="7">
    <source>
        <dbReference type="ARBA" id="ARBA00029722"/>
    </source>
</evidence>
<evidence type="ECO:0000256" key="2">
    <source>
        <dbReference type="ARBA" id="ARBA00006865"/>
    </source>
</evidence>
<feature type="signal peptide" evidence="11">
    <location>
        <begin position="1"/>
        <end position="22"/>
    </location>
</feature>
<evidence type="ECO:0000259" key="12">
    <source>
        <dbReference type="PROSITE" id="PS51762"/>
    </source>
</evidence>
<evidence type="ECO:0000256" key="1">
    <source>
        <dbReference type="ARBA" id="ARBA00000481"/>
    </source>
</evidence>
<proteinExistence type="inferred from homology"/>
<organism evidence="13 14">
    <name type="scientific">Pseudoflavonifractor intestinihominis</name>
    <dbReference type="NCBI Taxonomy" id="3133171"/>
    <lineage>
        <taxon>Bacteria</taxon>
        <taxon>Bacillati</taxon>
        <taxon>Bacillota</taxon>
        <taxon>Clostridia</taxon>
        <taxon>Eubacteriales</taxon>
        <taxon>Oscillospiraceae</taxon>
        <taxon>Pseudoflavonifractor</taxon>
    </lineage>
</organism>
<dbReference type="InterPro" id="IPR000757">
    <property type="entry name" value="Beta-glucanase-like"/>
</dbReference>
<evidence type="ECO:0000256" key="4">
    <source>
        <dbReference type="ARBA" id="ARBA00014569"/>
    </source>
</evidence>
<comment type="catalytic activity">
    <reaction evidence="1">
        <text>Hydrolysis of (1-&gt;4)-beta-D-glucosidic linkages in beta-D-glucans containing (1-&gt;3)- and (1-&gt;4)-bonds.</text>
        <dbReference type="EC" id="3.2.1.73"/>
    </reaction>
</comment>
<dbReference type="InterPro" id="IPR044791">
    <property type="entry name" value="Beta-glucanase/XTH"/>
</dbReference>
<dbReference type="Proteomes" id="UP001464378">
    <property type="component" value="Unassembled WGS sequence"/>
</dbReference>
<dbReference type="CDD" id="cd02175">
    <property type="entry name" value="GH16_lichenase"/>
    <property type="match status" value="1"/>
</dbReference>
<keyword evidence="14" id="KW-1185">Reference proteome</keyword>
<dbReference type="EMBL" id="JBBMFK010000011">
    <property type="protein sequence ID" value="MEQ2443467.1"/>
    <property type="molecule type" value="Genomic_DNA"/>
</dbReference>
<dbReference type="RefSeq" id="WP_294517747.1">
    <property type="nucleotide sequence ID" value="NZ_JBBMFK010000011.1"/>
</dbReference>
<dbReference type="Gene3D" id="2.60.120.200">
    <property type="match status" value="1"/>
</dbReference>